<feature type="transmembrane region" description="Helical" evidence="7">
    <location>
        <begin position="93"/>
        <end position="115"/>
    </location>
</feature>
<keyword evidence="4 7" id="KW-1133">Transmembrane helix</keyword>
<feature type="domain" description="SSD" evidence="8">
    <location>
        <begin position="479"/>
        <end position="610"/>
    </location>
</feature>
<name>A0A6B0XXL9_9RHOB</name>
<evidence type="ECO:0000256" key="4">
    <source>
        <dbReference type="ARBA" id="ARBA00022989"/>
    </source>
</evidence>
<dbReference type="Pfam" id="PF03176">
    <property type="entry name" value="MMPL"/>
    <property type="match status" value="1"/>
</dbReference>
<gene>
    <name evidence="9" type="ORF">F4Y60_05225</name>
</gene>
<evidence type="ECO:0000256" key="3">
    <source>
        <dbReference type="ARBA" id="ARBA00022692"/>
    </source>
</evidence>
<dbReference type="GO" id="GO:0005886">
    <property type="term" value="C:plasma membrane"/>
    <property type="evidence" value="ECO:0007669"/>
    <property type="project" value="UniProtKB-SubCell"/>
</dbReference>
<evidence type="ECO:0000313" key="9">
    <source>
        <dbReference type="EMBL" id="MXY33484.1"/>
    </source>
</evidence>
<evidence type="ECO:0000256" key="5">
    <source>
        <dbReference type="ARBA" id="ARBA00023136"/>
    </source>
</evidence>
<feature type="transmembrane region" description="Helical" evidence="7">
    <location>
        <begin position="67"/>
        <end position="86"/>
    </location>
</feature>
<accession>A0A6B0XXL9</accession>
<dbReference type="PROSITE" id="PS50156">
    <property type="entry name" value="SSD"/>
    <property type="match status" value="2"/>
</dbReference>
<evidence type="ECO:0000256" key="1">
    <source>
        <dbReference type="ARBA" id="ARBA00004651"/>
    </source>
</evidence>
<dbReference type="InterPro" id="IPR000731">
    <property type="entry name" value="SSD"/>
</dbReference>
<dbReference type="InterPro" id="IPR050545">
    <property type="entry name" value="Mycobact_MmpL"/>
</dbReference>
<reference evidence="9" key="1">
    <citation type="submission" date="2019-09" db="EMBL/GenBank/DDBJ databases">
        <title>Characterisation of the sponge microbiome using genome-centric metagenomics.</title>
        <authorList>
            <person name="Engelberts J.P."/>
            <person name="Robbins S.J."/>
            <person name="De Goeij J.M."/>
            <person name="Aranda M."/>
            <person name="Bell S.C."/>
            <person name="Webster N.S."/>
        </authorList>
    </citation>
    <scope>NUCLEOTIDE SEQUENCE</scope>
    <source>
        <strain evidence="9">SB0664_bin_43</strain>
    </source>
</reference>
<feature type="transmembrane region" description="Helical" evidence="7">
    <location>
        <begin position="559"/>
        <end position="579"/>
    </location>
</feature>
<dbReference type="EMBL" id="VXRY01000210">
    <property type="protein sequence ID" value="MXY33484.1"/>
    <property type="molecule type" value="Genomic_DNA"/>
</dbReference>
<comment type="caution">
    <text evidence="9">The sequence shown here is derived from an EMBL/GenBank/DDBJ whole genome shotgun (WGS) entry which is preliminary data.</text>
</comment>
<dbReference type="SUPFAM" id="SSF82866">
    <property type="entry name" value="Multidrug efflux transporter AcrB transmembrane domain"/>
    <property type="match status" value="2"/>
</dbReference>
<protein>
    <submittedName>
        <fullName evidence="9">MMPL family transporter</fullName>
    </submittedName>
</protein>
<evidence type="ECO:0000256" key="6">
    <source>
        <dbReference type="SAM" id="MobiDB-lite"/>
    </source>
</evidence>
<feature type="transmembrane region" description="Helical" evidence="7">
    <location>
        <begin position="252"/>
        <end position="275"/>
    </location>
</feature>
<evidence type="ECO:0000256" key="2">
    <source>
        <dbReference type="ARBA" id="ARBA00022475"/>
    </source>
</evidence>
<feature type="transmembrane region" description="Helical" evidence="7">
    <location>
        <begin position="585"/>
        <end position="610"/>
    </location>
</feature>
<sequence>MDDALALFDEPPPDAGPRERLSDEETQQVFEAVGEIVAEHRRDGLVLHVAGTPAVMESLKSALQSDVARSVLLAITVIAILLFAMFRSVAAVVLPLGVVLLALLSTLGLMGHLATPVTLPIVILPSFLLAVGVGAAVHLLAIHFRNVRAGLDREQAIVAAVGHAGLPVLLTSLTTAVGLGSFAIADVAPIADLGQFSAIGVLIALVYTLVLLPAGLALIPSRAMQAFASADRASAMTDRVLAAFARFGVRNALPIVCAFLVVATVALGFAVQLRFSHDVLSWLPDDWPVHQATRAIDRDLGGSVSLEVVLDTGTENGLHDRDTLLRLDALKRDIETESSGPAKVGAVLSVADLLKEIHQALNENRTEFHRIPENPALIPQEFLLFENSGSDDLEDLVDFQFSRARFSMRVPWQDTLNYPPFIRDVEERFASAFGSSADVTVTGIMSLLSRTLENTIRSAARSYLIAGVVITLMMIALIGRVGTGLISMLPNFTPILLTLALMQVAGIPLNLFTMLVGSIAIGLAVDDTVHFMHHFHRYLERTGSVEHAVHETLQTSGRAMLLTSAVLTAGFFIFCLADMRNLVDFGFLTGITIVTALAADFVLAPALMALRYRSLRRPEASAQQGETE</sequence>
<feature type="transmembrane region" description="Helical" evidence="7">
    <location>
        <begin position="460"/>
        <end position="479"/>
    </location>
</feature>
<feature type="transmembrane region" description="Helical" evidence="7">
    <location>
        <begin position="429"/>
        <end position="448"/>
    </location>
</feature>
<dbReference type="PRINTS" id="PR00702">
    <property type="entry name" value="ACRIFLAVINRP"/>
</dbReference>
<dbReference type="PANTHER" id="PTHR33406:SF12">
    <property type="entry name" value="BLR2997 PROTEIN"/>
    <property type="match status" value="1"/>
</dbReference>
<feature type="domain" description="SSD" evidence="8">
    <location>
        <begin position="98"/>
        <end position="218"/>
    </location>
</feature>
<evidence type="ECO:0000256" key="7">
    <source>
        <dbReference type="SAM" id="Phobius"/>
    </source>
</evidence>
<comment type="subcellular location">
    <subcellularLocation>
        <location evidence="1">Cell membrane</location>
        <topology evidence="1">Multi-pass membrane protein</topology>
    </subcellularLocation>
</comment>
<keyword evidence="5 7" id="KW-0472">Membrane</keyword>
<feature type="region of interest" description="Disordered" evidence="6">
    <location>
        <begin position="1"/>
        <end position="23"/>
    </location>
</feature>
<keyword evidence="2" id="KW-1003">Cell membrane</keyword>
<feature type="transmembrane region" description="Helical" evidence="7">
    <location>
        <begin position="196"/>
        <end position="219"/>
    </location>
</feature>
<dbReference type="InterPro" id="IPR001036">
    <property type="entry name" value="Acrflvin-R"/>
</dbReference>
<dbReference type="PANTHER" id="PTHR33406">
    <property type="entry name" value="MEMBRANE PROTEIN MJ1562-RELATED"/>
    <property type="match status" value="1"/>
</dbReference>
<keyword evidence="3 7" id="KW-0812">Transmembrane</keyword>
<evidence type="ECO:0000259" key="8">
    <source>
        <dbReference type="PROSITE" id="PS50156"/>
    </source>
</evidence>
<dbReference type="GO" id="GO:0022857">
    <property type="term" value="F:transmembrane transporter activity"/>
    <property type="evidence" value="ECO:0007669"/>
    <property type="project" value="InterPro"/>
</dbReference>
<dbReference type="InterPro" id="IPR004869">
    <property type="entry name" value="MMPL_dom"/>
</dbReference>
<dbReference type="AlphaFoldDB" id="A0A6B0XXL9"/>
<feature type="transmembrane region" description="Helical" evidence="7">
    <location>
        <begin position="156"/>
        <end position="184"/>
    </location>
</feature>
<dbReference type="Pfam" id="PF00873">
    <property type="entry name" value="ACR_tran"/>
    <property type="match status" value="1"/>
</dbReference>
<dbReference type="Gene3D" id="1.20.1640.10">
    <property type="entry name" value="Multidrug efflux transporter AcrB transmembrane domain"/>
    <property type="match status" value="2"/>
</dbReference>
<organism evidence="9">
    <name type="scientific">Boseongicola sp. SB0664_bin_43</name>
    <dbReference type="NCBI Taxonomy" id="2604844"/>
    <lineage>
        <taxon>Bacteria</taxon>
        <taxon>Pseudomonadati</taxon>
        <taxon>Pseudomonadota</taxon>
        <taxon>Alphaproteobacteria</taxon>
        <taxon>Rhodobacterales</taxon>
        <taxon>Paracoccaceae</taxon>
        <taxon>Boseongicola</taxon>
    </lineage>
</organism>
<feature type="transmembrane region" description="Helical" evidence="7">
    <location>
        <begin position="121"/>
        <end position="144"/>
    </location>
</feature>
<proteinExistence type="predicted"/>
<feature type="transmembrane region" description="Helical" evidence="7">
    <location>
        <begin position="499"/>
        <end position="525"/>
    </location>
</feature>